<dbReference type="InterPro" id="IPR011330">
    <property type="entry name" value="Glyco_hydro/deAcase_b/a-brl"/>
</dbReference>
<dbReference type="InterPro" id="IPR002509">
    <property type="entry name" value="NODB_dom"/>
</dbReference>
<dbReference type="PANTHER" id="PTHR10587:SF133">
    <property type="entry name" value="CHITIN DEACETYLASE 1-RELATED"/>
    <property type="match status" value="1"/>
</dbReference>
<dbReference type="Proteomes" id="UP000486602">
    <property type="component" value="Unassembled WGS sequence"/>
</dbReference>
<name>A0A7K3WVF1_9FLAO</name>
<dbReference type="GO" id="GO:0005975">
    <property type="term" value="P:carbohydrate metabolic process"/>
    <property type="evidence" value="ECO:0007669"/>
    <property type="project" value="InterPro"/>
</dbReference>
<reference evidence="4 5" key="1">
    <citation type="submission" date="2020-02" db="EMBL/GenBank/DDBJ databases">
        <title>Out from the shadows clarifying the taxonomy of the family Cryomorphaceae and related taxa by utilizing the GTDB taxonomic framework.</title>
        <authorList>
            <person name="Bowman J.P."/>
        </authorList>
    </citation>
    <scope>NUCLEOTIDE SEQUENCE [LARGE SCALE GENOMIC DNA]</scope>
    <source>
        <strain evidence="4 5">QSSC 1-22</strain>
    </source>
</reference>
<dbReference type="RefSeq" id="WP_163287133.1">
    <property type="nucleotide sequence ID" value="NZ_JAAGVY010000069.1"/>
</dbReference>
<organism evidence="4 5">
    <name type="scientific">Cryomorpha ignava</name>
    <dbReference type="NCBI Taxonomy" id="101383"/>
    <lineage>
        <taxon>Bacteria</taxon>
        <taxon>Pseudomonadati</taxon>
        <taxon>Bacteroidota</taxon>
        <taxon>Flavobacteriia</taxon>
        <taxon>Flavobacteriales</taxon>
        <taxon>Cryomorphaceae</taxon>
        <taxon>Cryomorpha</taxon>
    </lineage>
</organism>
<keyword evidence="5" id="KW-1185">Reference proteome</keyword>
<dbReference type="CDD" id="cd10959">
    <property type="entry name" value="CE4_NodB_like_3"/>
    <property type="match status" value="1"/>
</dbReference>
<evidence type="ECO:0000256" key="2">
    <source>
        <dbReference type="ARBA" id="ARBA00022801"/>
    </source>
</evidence>
<proteinExistence type="predicted"/>
<dbReference type="InterPro" id="IPR050248">
    <property type="entry name" value="Polysacc_deacetylase_ArnD"/>
</dbReference>
<evidence type="ECO:0000256" key="1">
    <source>
        <dbReference type="ARBA" id="ARBA00022723"/>
    </source>
</evidence>
<feature type="domain" description="NodB homology" evidence="3">
    <location>
        <begin position="27"/>
        <end position="201"/>
    </location>
</feature>
<gene>
    <name evidence="4" type="ORF">G3O08_19505</name>
</gene>
<dbReference type="GO" id="GO:0016810">
    <property type="term" value="F:hydrolase activity, acting on carbon-nitrogen (but not peptide) bonds"/>
    <property type="evidence" value="ECO:0007669"/>
    <property type="project" value="InterPro"/>
</dbReference>
<dbReference type="AlphaFoldDB" id="A0A7K3WVF1"/>
<protein>
    <submittedName>
        <fullName evidence="4">Polysaccharide deacetylase family protein</fullName>
    </submittedName>
</protein>
<dbReference type="EMBL" id="JAAGVY010000069">
    <property type="protein sequence ID" value="NEN25683.1"/>
    <property type="molecule type" value="Genomic_DNA"/>
</dbReference>
<accession>A0A7K3WVF1</accession>
<dbReference type="GO" id="GO:0016020">
    <property type="term" value="C:membrane"/>
    <property type="evidence" value="ECO:0007669"/>
    <property type="project" value="TreeGrafter"/>
</dbReference>
<dbReference type="SUPFAM" id="SSF88713">
    <property type="entry name" value="Glycoside hydrolase/deacetylase"/>
    <property type="match status" value="1"/>
</dbReference>
<sequence>MVYLVKTPNAFKPFAADMLWSIDQTPNVVYLTFDDGPTKEITLQILDILDEYNAKATFFCIGGNIIANPDIYSEILMRGHRTGNHTWNHMNGWKYSDFSYLKNVLQCDEVMRTSLFRPPYGRIKRSQVKGLKHRFTIVMWDVLSGDWSADVSPKKCLQNVVKNTRSGSIVVFHDSKKAEKNMLYALPRTLKELSEKGFVFEALPEMY</sequence>
<keyword evidence="1" id="KW-0479">Metal-binding</keyword>
<evidence type="ECO:0000313" key="5">
    <source>
        <dbReference type="Proteomes" id="UP000486602"/>
    </source>
</evidence>
<dbReference type="PROSITE" id="PS51677">
    <property type="entry name" value="NODB"/>
    <property type="match status" value="1"/>
</dbReference>
<comment type="caution">
    <text evidence="4">The sequence shown here is derived from an EMBL/GenBank/DDBJ whole genome shotgun (WGS) entry which is preliminary data.</text>
</comment>
<evidence type="ECO:0000313" key="4">
    <source>
        <dbReference type="EMBL" id="NEN25683.1"/>
    </source>
</evidence>
<dbReference type="Pfam" id="PF01522">
    <property type="entry name" value="Polysacc_deac_1"/>
    <property type="match status" value="1"/>
</dbReference>
<dbReference type="Gene3D" id="3.20.20.370">
    <property type="entry name" value="Glycoside hydrolase/deacetylase"/>
    <property type="match status" value="1"/>
</dbReference>
<dbReference type="GO" id="GO:0046872">
    <property type="term" value="F:metal ion binding"/>
    <property type="evidence" value="ECO:0007669"/>
    <property type="project" value="UniProtKB-KW"/>
</dbReference>
<keyword evidence="2" id="KW-0378">Hydrolase</keyword>
<dbReference type="PANTHER" id="PTHR10587">
    <property type="entry name" value="GLYCOSYL TRANSFERASE-RELATED"/>
    <property type="match status" value="1"/>
</dbReference>
<evidence type="ECO:0000259" key="3">
    <source>
        <dbReference type="PROSITE" id="PS51677"/>
    </source>
</evidence>